<evidence type="ECO:0000313" key="3">
    <source>
        <dbReference type="EMBL" id="CAF5135102.1"/>
    </source>
</evidence>
<gene>
    <name evidence="2" type="ORF">BYL167_LOCUS57279</name>
    <name evidence="3" type="ORF">GIL414_LOCUS64209</name>
</gene>
<evidence type="ECO:0000313" key="4">
    <source>
        <dbReference type="Proteomes" id="UP000681967"/>
    </source>
</evidence>
<comment type="caution">
    <text evidence="2">The sequence shown here is derived from an EMBL/GenBank/DDBJ whole genome shotgun (WGS) entry which is preliminary data.</text>
</comment>
<dbReference type="Proteomes" id="UP000681720">
    <property type="component" value="Unassembled WGS sequence"/>
</dbReference>
<accession>A0A8S3E0A3</accession>
<dbReference type="AlphaFoldDB" id="A0A8S3E0A3"/>
<reference evidence="2" key="1">
    <citation type="submission" date="2021-02" db="EMBL/GenBank/DDBJ databases">
        <authorList>
            <person name="Nowell W R."/>
        </authorList>
    </citation>
    <scope>NUCLEOTIDE SEQUENCE</scope>
</reference>
<feature type="non-terminal residue" evidence="2">
    <location>
        <position position="1"/>
    </location>
</feature>
<evidence type="ECO:0000256" key="1">
    <source>
        <dbReference type="SAM" id="Coils"/>
    </source>
</evidence>
<dbReference type="EMBL" id="CAJOBH010224604">
    <property type="protein sequence ID" value="CAF5044211.1"/>
    <property type="molecule type" value="Genomic_DNA"/>
</dbReference>
<evidence type="ECO:0000313" key="2">
    <source>
        <dbReference type="EMBL" id="CAF5044211.1"/>
    </source>
</evidence>
<organism evidence="2 4">
    <name type="scientific">Rotaria magnacalcarata</name>
    <dbReference type="NCBI Taxonomy" id="392030"/>
    <lineage>
        <taxon>Eukaryota</taxon>
        <taxon>Metazoa</taxon>
        <taxon>Spiralia</taxon>
        <taxon>Gnathifera</taxon>
        <taxon>Rotifera</taxon>
        <taxon>Eurotatoria</taxon>
        <taxon>Bdelloidea</taxon>
        <taxon>Philodinida</taxon>
        <taxon>Philodinidae</taxon>
        <taxon>Rotaria</taxon>
    </lineage>
</organism>
<protein>
    <submittedName>
        <fullName evidence="2">Uncharacterized protein</fullName>
    </submittedName>
</protein>
<proteinExistence type="predicted"/>
<name>A0A8S3E0A3_9BILA</name>
<keyword evidence="1" id="KW-0175">Coiled coil</keyword>
<feature type="coiled-coil region" evidence="1">
    <location>
        <begin position="112"/>
        <end position="181"/>
    </location>
</feature>
<dbReference type="EMBL" id="CAJOBJ010274132">
    <property type="protein sequence ID" value="CAF5135102.1"/>
    <property type="molecule type" value="Genomic_DNA"/>
</dbReference>
<sequence>MSSTELVVRHLDRLAKTFHEICTDLGTQILLLSDATERISMQEIESIAYQACDKVYKKEDSGPYDSLWDSMHQTVSTLETIGNSIENGLFDSNANETNDKPKQAIYLIAEQLKTSMNEADFIRSRLELKEEELLDLKKMFKLKHDELSELNIRLSLNERKVESLQKESDEKTNKLKQILEEARIDAEKKI</sequence>
<dbReference type="Proteomes" id="UP000681967">
    <property type="component" value="Unassembled WGS sequence"/>
</dbReference>